<keyword evidence="2" id="KW-1185">Reference proteome</keyword>
<protein>
    <submittedName>
        <fullName evidence="1">Uncharacterized protein</fullName>
    </submittedName>
</protein>
<gene>
    <name evidence="1" type="ORF">GOP47_0008759</name>
</gene>
<accession>A0A9D4UZ96</accession>
<organism evidence="1 2">
    <name type="scientific">Adiantum capillus-veneris</name>
    <name type="common">Maidenhair fern</name>
    <dbReference type="NCBI Taxonomy" id="13818"/>
    <lineage>
        <taxon>Eukaryota</taxon>
        <taxon>Viridiplantae</taxon>
        <taxon>Streptophyta</taxon>
        <taxon>Embryophyta</taxon>
        <taxon>Tracheophyta</taxon>
        <taxon>Polypodiopsida</taxon>
        <taxon>Polypodiidae</taxon>
        <taxon>Polypodiales</taxon>
        <taxon>Pteridineae</taxon>
        <taxon>Pteridaceae</taxon>
        <taxon>Vittarioideae</taxon>
        <taxon>Adiantum</taxon>
    </lineage>
</organism>
<evidence type="ECO:0000313" key="2">
    <source>
        <dbReference type="Proteomes" id="UP000886520"/>
    </source>
</evidence>
<reference evidence="1" key="1">
    <citation type="submission" date="2021-01" db="EMBL/GenBank/DDBJ databases">
        <title>Adiantum capillus-veneris genome.</title>
        <authorList>
            <person name="Fang Y."/>
            <person name="Liao Q."/>
        </authorList>
    </citation>
    <scope>NUCLEOTIDE SEQUENCE</scope>
    <source>
        <strain evidence="1">H3</strain>
        <tissue evidence="1">Leaf</tissue>
    </source>
</reference>
<dbReference type="EMBL" id="JABFUD020000008">
    <property type="protein sequence ID" value="KAI5076694.1"/>
    <property type="molecule type" value="Genomic_DNA"/>
</dbReference>
<evidence type="ECO:0000313" key="1">
    <source>
        <dbReference type="EMBL" id="KAI5076694.1"/>
    </source>
</evidence>
<dbReference type="AlphaFoldDB" id="A0A9D4UZ96"/>
<comment type="caution">
    <text evidence="1">The sequence shown here is derived from an EMBL/GenBank/DDBJ whole genome shotgun (WGS) entry which is preliminary data.</text>
</comment>
<name>A0A9D4UZ96_ADICA</name>
<sequence>MCKVKIPNISKCLALEIAYIEPGGEFTILDLNLLSMRLVSQESNMIIFFTKTNAKKISCLLALDKNNTELSDGFQLLQDTAMDDIPPCKMDVAPIVVEENHGMATIV</sequence>
<dbReference type="Proteomes" id="UP000886520">
    <property type="component" value="Chromosome 8"/>
</dbReference>
<proteinExistence type="predicted"/>